<organism evidence="3">
    <name type="scientific">uncultured Campylobacterales bacterium</name>
    <dbReference type="NCBI Taxonomy" id="352960"/>
    <lineage>
        <taxon>Bacteria</taxon>
        <taxon>Pseudomonadati</taxon>
        <taxon>Campylobacterota</taxon>
        <taxon>Epsilonproteobacteria</taxon>
        <taxon>Campylobacterales</taxon>
        <taxon>environmental samples</taxon>
    </lineage>
</organism>
<feature type="chain" id="PRO_5028131120" description="Bacterial toxin 33 domain-containing protein" evidence="1">
    <location>
        <begin position="18"/>
        <end position="336"/>
    </location>
</feature>
<sequence length="336" mass="37821">MKIFLFFILSVTLLANTLNSTHNLDSQTHKVYSLGKPKNLPLFPLIHYGIRDFVPTLQNGNATPEQKQRAYTALVGYISEEMGVSGTQAKLMLSKNYKGFFSHENDNIYISDNQDTSAEVVETIGHEVSHYIDYTKDKDIDKTLEYKVNRENYADILGHSTLDYSNFNYTANGYNALDEVINRQRGSKASDLITQNNFEFNTLDKTKGDPYIEAGFETASISLGLDSFRKNIRDDQYGDAVIDALGLTIDGVLAYIPFIPGIAGLGIKSLRGDIKKISDNYLKQKGIDAHELKKDFLGKKANIAHYDLYVDKKTRNILIYRKKGKGEGIDTKIKLD</sequence>
<evidence type="ECO:0000313" key="3">
    <source>
        <dbReference type="EMBL" id="CAA6806191.1"/>
    </source>
</evidence>
<protein>
    <recommendedName>
        <fullName evidence="2">Bacterial toxin 33 domain-containing protein</fullName>
    </recommendedName>
</protein>
<reference evidence="3" key="1">
    <citation type="submission" date="2020-01" db="EMBL/GenBank/DDBJ databases">
        <authorList>
            <person name="Meier V. D."/>
            <person name="Meier V D."/>
        </authorList>
    </citation>
    <scope>NUCLEOTIDE SEQUENCE</scope>
    <source>
        <strain evidence="3">HLG_WM_MAG_12</strain>
    </source>
</reference>
<proteinExistence type="predicted"/>
<gene>
    <name evidence="3" type="ORF">HELGO_WM13552</name>
</gene>
<accession>A0A6S6SN93</accession>
<dbReference type="EMBL" id="CACVAW010000022">
    <property type="protein sequence ID" value="CAA6806191.1"/>
    <property type="molecule type" value="Genomic_DNA"/>
</dbReference>
<evidence type="ECO:0000259" key="2">
    <source>
        <dbReference type="Pfam" id="PF15533"/>
    </source>
</evidence>
<feature type="domain" description="Bacterial toxin 33" evidence="2">
    <location>
        <begin position="274"/>
        <end position="334"/>
    </location>
</feature>
<evidence type="ECO:0000256" key="1">
    <source>
        <dbReference type="SAM" id="SignalP"/>
    </source>
</evidence>
<dbReference type="InterPro" id="IPR029110">
    <property type="entry name" value="Ntox33"/>
</dbReference>
<keyword evidence="1" id="KW-0732">Signal</keyword>
<name>A0A6S6SN93_9BACT</name>
<dbReference type="Pfam" id="PF15533">
    <property type="entry name" value="Ntox33"/>
    <property type="match status" value="1"/>
</dbReference>
<feature type="signal peptide" evidence="1">
    <location>
        <begin position="1"/>
        <end position="17"/>
    </location>
</feature>
<dbReference type="AlphaFoldDB" id="A0A6S6SN93"/>